<dbReference type="Pfam" id="PF07779">
    <property type="entry name" value="Cas1_AcylT"/>
    <property type="match status" value="1"/>
</dbReference>
<evidence type="ECO:0000256" key="7">
    <source>
        <dbReference type="ARBA" id="ARBA00023180"/>
    </source>
</evidence>
<name>A0A9Q0YCX4_HOLLE</name>
<proteinExistence type="inferred from homology"/>
<evidence type="ECO:0000259" key="9">
    <source>
        <dbReference type="Pfam" id="PF07779"/>
    </source>
</evidence>
<sequence>MLTEKNAKIVASFLATFFVVYYGFQYSTHGNATCQDLLTDGKYHSDGNWQPATCMMHHYSSKDSPSCLHESKIILIGDSRIRQLYYGILNVTGQKDINQTGGKHSDQKHVIKDVNAVIEFWWHPEVNDSTSLLFDKLLEMETPPCMIIFGVATWTIKLNLAVSEALLSYKANLTKMVPYFEKVAEKSKMVWMMQAPVTEGKLYESRQMITNKVVMSYNEAAEEVLHDAPGLNIWYSGSKLVEQYFGPVEEGFDGLHVPSNANLETSQILLNWFCNRHVKPRDTSCCTGDRPSPNIIQISCFVFFVLCLLATLYFYNAVRQRKMVSLDNSTGGESKEPNGIPIEVVVQATQKEGSGTDKDELLEELEYNLNVSWHLTKFGLIMTYFYICDRTDLFPKANKHFNLWHFAVPLLTFLLYGIWDHKKVKRPDILNVEQTTEWKGWMQLIILVYHFTGASKVCTCTHNQRWQTCMQTYYYIHNTNVLYAVGNT</sequence>
<gene>
    <name evidence="11" type="ORF">HOLleu_41753</name>
</gene>
<evidence type="ECO:0000256" key="6">
    <source>
        <dbReference type="ARBA" id="ARBA00023136"/>
    </source>
</evidence>
<dbReference type="GO" id="GO:0005975">
    <property type="term" value="P:carbohydrate metabolic process"/>
    <property type="evidence" value="ECO:0007669"/>
    <property type="project" value="UniProtKB-ARBA"/>
</dbReference>
<feature type="domain" description="NXPE C-terminal" evidence="10">
    <location>
        <begin position="49"/>
        <end position="124"/>
    </location>
</feature>
<dbReference type="GO" id="GO:0016020">
    <property type="term" value="C:membrane"/>
    <property type="evidence" value="ECO:0007669"/>
    <property type="project" value="UniProtKB-SubCell"/>
</dbReference>
<accession>A0A9Q0YCX4</accession>
<keyword evidence="12" id="KW-1185">Reference proteome</keyword>
<dbReference type="InterPro" id="IPR057106">
    <property type="entry name" value="NXPE4_C"/>
</dbReference>
<keyword evidence="5 8" id="KW-1133">Transmembrane helix</keyword>
<evidence type="ECO:0000259" key="10">
    <source>
        <dbReference type="Pfam" id="PF24536"/>
    </source>
</evidence>
<keyword evidence="6 8" id="KW-0472">Membrane</keyword>
<dbReference type="AlphaFoldDB" id="A0A9Q0YCX4"/>
<feature type="transmembrane region" description="Helical" evidence="8">
    <location>
        <begin position="295"/>
        <end position="315"/>
    </location>
</feature>
<dbReference type="EMBL" id="JAIZAY010000023">
    <property type="protein sequence ID" value="KAJ8019960.1"/>
    <property type="molecule type" value="Genomic_DNA"/>
</dbReference>
<keyword evidence="3" id="KW-0808">Transferase</keyword>
<evidence type="ECO:0000256" key="8">
    <source>
        <dbReference type="SAM" id="Phobius"/>
    </source>
</evidence>
<dbReference type="GO" id="GO:0005794">
    <property type="term" value="C:Golgi apparatus"/>
    <property type="evidence" value="ECO:0007669"/>
    <property type="project" value="UniProtKB-ARBA"/>
</dbReference>
<comment type="subcellular location">
    <subcellularLocation>
        <location evidence="1">Membrane</location>
        <topology evidence="1">Multi-pass membrane protein</topology>
    </subcellularLocation>
</comment>
<dbReference type="GO" id="GO:0016740">
    <property type="term" value="F:transferase activity"/>
    <property type="evidence" value="ECO:0007669"/>
    <property type="project" value="UniProtKB-KW"/>
</dbReference>
<keyword evidence="4 8" id="KW-0812">Transmembrane</keyword>
<evidence type="ECO:0000313" key="11">
    <source>
        <dbReference type="EMBL" id="KAJ8019960.1"/>
    </source>
</evidence>
<comment type="caution">
    <text evidence="11">The sequence shown here is derived from an EMBL/GenBank/DDBJ whole genome shotgun (WGS) entry which is preliminary data.</text>
</comment>
<protein>
    <submittedName>
        <fullName evidence="11">N-acetylneuraminate 9-O-acetyltransferase</fullName>
    </submittedName>
</protein>
<dbReference type="PANTHER" id="PTHR13533">
    <property type="entry name" value="N-ACETYLNEURAMINATE 9-O-ACETYLTRANSFERASE"/>
    <property type="match status" value="1"/>
</dbReference>
<dbReference type="InterPro" id="IPR012419">
    <property type="entry name" value="Cas1_AcylTrans_dom"/>
</dbReference>
<evidence type="ECO:0000256" key="1">
    <source>
        <dbReference type="ARBA" id="ARBA00004141"/>
    </source>
</evidence>
<dbReference type="PANTHER" id="PTHR13533:SF1">
    <property type="entry name" value="N-ACETYLNEURAMINATE 9-O-ACETYLTRANSFERASE"/>
    <property type="match status" value="1"/>
</dbReference>
<evidence type="ECO:0000256" key="3">
    <source>
        <dbReference type="ARBA" id="ARBA00022679"/>
    </source>
</evidence>
<comment type="similarity">
    <text evidence="2">Belongs to the PC-esterase family. CASD1 subfamily.</text>
</comment>
<evidence type="ECO:0000256" key="5">
    <source>
        <dbReference type="ARBA" id="ARBA00022989"/>
    </source>
</evidence>
<dbReference type="Pfam" id="PF24536">
    <property type="entry name" value="NXPE4_C"/>
    <property type="match status" value="1"/>
</dbReference>
<feature type="transmembrane region" description="Helical" evidence="8">
    <location>
        <begin position="7"/>
        <end position="24"/>
    </location>
</feature>
<organism evidence="11 12">
    <name type="scientific">Holothuria leucospilota</name>
    <name type="common">Black long sea cucumber</name>
    <name type="synonym">Mertensiothuria leucospilota</name>
    <dbReference type="NCBI Taxonomy" id="206669"/>
    <lineage>
        <taxon>Eukaryota</taxon>
        <taxon>Metazoa</taxon>
        <taxon>Echinodermata</taxon>
        <taxon>Eleutherozoa</taxon>
        <taxon>Echinozoa</taxon>
        <taxon>Holothuroidea</taxon>
        <taxon>Aspidochirotacea</taxon>
        <taxon>Aspidochirotida</taxon>
        <taxon>Holothuriidae</taxon>
        <taxon>Holothuria</taxon>
    </lineage>
</organism>
<feature type="transmembrane region" description="Helical" evidence="8">
    <location>
        <begin position="401"/>
        <end position="419"/>
    </location>
</feature>
<dbReference type="OrthoDB" id="1932925at2759"/>
<dbReference type="Proteomes" id="UP001152320">
    <property type="component" value="Chromosome 23"/>
</dbReference>
<evidence type="ECO:0000256" key="2">
    <source>
        <dbReference type="ARBA" id="ARBA00010666"/>
    </source>
</evidence>
<keyword evidence="7" id="KW-0325">Glycoprotein</keyword>
<reference evidence="11" key="1">
    <citation type="submission" date="2021-10" db="EMBL/GenBank/DDBJ databases">
        <title>Tropical sea cucumber genome reveals ecological adaptation and Cuvierian tubules defense mechanism.</title>
        <authorList>
            <person name="Chen T."/>
        </authorList>
    </citation>
    <scope>NUCLEOTIDE SEQUENCE</scope>
    <source>
        <strain evidence="11">Nanhai2018</strain>
        <tissue evidence="11">Muscle</tissue>
    </source>
</reference>
<feature type="domain" description="Cas1p 10 TM acyl transferase" evidence="9">
    <location>
        <begin position="279"/>
        <end position="460"/>
    </location>
</feature>
<evidence type="ECO:0000313" key="12">
    <source>
        <dbReference type="Proteomes" id="UP001152320"/>
    </source>
</evidence>
<evidence type="ECO:0000256" key="4">
    <source>
        <dbReference type="ARBA" id="ARBA00022692"/>
    </source>
</evidence>